<accession>A0A0A7KI56</accession>
<proteinExistence type="predicted"/>
<dbReference type="KEGG" id="dsw:QR90_13010"/>
<dbReference type="HOGENOM" id="CLU_171914_1_0_0"/>
<gene>
    <name evidence="1" type="ORF">QR90_13010</name>
</gene>
<reference evidence="2" key="1">
    <citation type="submission" date="2014-11" db="EMBL/GenBank/DDBJ databases">
        <title>Hymenobacter sp. DG25B genome submission.</title>
        <authorList>
            <person name="Jung H.-Y."/>
            <person name="Kim M.K."/>
            <person name="Srinivasan S."/>
            <person name="Lim S."/>
        </authorList>
    </citation>
    <scope>NUCLEOTIDE SEQUENCE [LARGE SCALE GENOMIC DNA]</scope>
    <source>
        <strain evidence="2">DY59</strain>
    </source>
</reference>
<dbReference type="STRING" id="1182571.QR90_13010"/>
<organism evidence="1 2">
    <name type="scientific">Deinococcus radiopugnans</name>
    <dbReference type="NCBI Taxonomy" id="57497"/>
    <lineage>
        <taxon>Bacteria</taxon>
        <taxon>Thermotogati</taxon>
        <taxon>Deinococcota</taxon>
        <taxon>Deinococci</taxon>
        <taxon>Deinococcales</taxon>
        <taxon>Deinococcaceae</taxon>
        <taxon>Deinococcus</taxon>
    </lineage>
</organism>
<protein>
    <submittedName>
        <fullName evidence="1">Uncharacterized protein</fullName>
    </submittedName>
</protein>
<dbReference type="AlphaFoldDB" id="A0A0A7KI56"/>
<sequence length="98" mass="10707">MGEATAVVLAEVGAERQRQDARWGQQDHAPEVWLMVLAEEVGEANQAAFEHLFPRFDKHAAQRGPRSPADYRRELVQVAAVAVAAIESLDRQSGSAPS</sequence>
<dbReference type="RefSeq" id="WP_039685135.1">
    <property type="nucleotide sequence ID" value="NZ_CP010028.1"/>
</dbReference>
<dbReference type="Proteomes" id="UP000030634">
    <property type="component" value="Chromosome"/>
</dbReference>
<evidence type="ECO:0000313" key="1">
    <source>
        <dbReference type="EMBL" id="AIZ45790.1"/>
    </source>
</evidence>
<name>A0A0A7KI56_9DEIO</name>
<dbReference type="EMBL" id="CP010028">
    <property type="protein sequence ID" value="AIZ45790.1"/>
    <property type="molecule type" value="Genomic_DNA"/>
</dbReference>
<evidence type="ECO:0000313" key="2">
    <source>
        <dbReference type="Proteomes" id="UP000030634"/>
    </source>
</evidence>